<sequence length="42" mass="4738">MVALATHEGLEKGENVGAFTPFFFGLVNNYVICFKVKVKRFD</sequence>
<evidence type="ECO:0000313" key="1">
    <source>
        <dbReference type="EMBL" id="SDO29322.1"/>
    </source>
</evidence>
<dbReference type="EMBL" id="FNGY01000013">
    <property type="protein sequence ID" value="SDO29322.1"/>
    <property type="molecule type" value="Genomic_DNA"/>
</dbReference>
<organism evidence="1 2">
    <name type="scientific">Pedobacter steynii</name>
    <dbReference type="NCBI Taxonomy" id="430522"/>
    <lineage>
        <taxon>Bacteria</taxon>
        <taxon>Pseudomonadati</taxon>
        <taxon>Bacteroidota</taxon>
        <taxon>Sphingobacteriia</taxon>
        <taxon>Sphingobacteriales</taxon>
        <taxon>Sphingobacteriaceae</taxon>
        <taxon>Pedobacter</taxon>
    </lineage>
</organism>
<proteinExistence type="predicted"/>
<dbReference type="Proteomes" id="UP000183200">
    <property type="component" value="Unassembled WGS sequence"/>
</dbReference>
<accession>A0A1H0ID63</accession>
<dbReference type="AlphaFoldDB" id="A0A1H0ID63"/>
<reference evidence="2" key="1">
    <citation type="submission" date="2016-10" db="EMBL/GenBank/DDBJ databases">
        <authorList>
            <person name="Varghese N."/>
            <person name="Submissions S."/>
        </authorList>
    </citation>
    <scope>NUCLEOTIDE SEQUENCE [LARGE SCALE GENOMIC DNA]</scope>
    <source>
        <strain evidence="2">DSM 19110</strain>
    </source>
</reference>
<protein>
    <submittedName>
        <fullName evidence="1">Uncharacterized protein</fullName>
    </submittedName>
</protein>
<gene>
    <name evidence="1" type="ORF">SAMN05421820_113117</name>
</gene>
<name>A0A1H0ID63_9SPHI</name>
<keyword evidence="2" id="KW-1185">Reference proteome</keyword>
<evidence type="ECO:0000313" key="2">
    <source>
        <dbReference type="Proteomes" id="UP000183200"/>
    </source>
</evidence>